<proteinExistence type="predicted"/>
<accession>A0ABW4HHZ7</accession>
<gene>
    <name evidence="1" type="ORF">ACFSC2_20330</name>
</gene>
<dbReference type="EMBL" id="JBHUDZ010000018">
    <property type="protein sequence ID" value="MFD1605094.1"/>
    <property type="molecule type" value="Genomic_DNA"/>
</dbReference>
<evidence type="ECO:0000313" key="1">
    <source>
        <dbReference type="EMBL" id="MFD1605094.1"/>
    </source>
</evidence>
<reference evidence="2" key="1">
    <citation type="journal article" date="2019" name="Int. J. Syst. Evol. Microbiol.">
        <title>The Global Catalogue of Microorganisms (GCM) 10K type strain sequencing project: providing services to taxonomists for standard genome sequencing and annotation.</title>
        <authorList>
            <consortium name="The Broad Institute Genomics Platform"/>
            <consortium name="The Broad Institute Genome Sequencing Center for Infectious Disease"/>
            <person name="Wu L."/>
            <person name="Ma J."/>
        </authorList>
    </citation>
    <scope>NUCLEOTIDE SEQUENCE [LARGE SCALE GENOMIC DNA]</scope>
    <source>
        <strain evidence="2">CCUG 70865</strain>
    </source>
</reference>
<organism evidence="1 2">
    <name type="scientific">Flavobacterium artemisiae</name>
    <dbReference type="NCBI Taxonomy" id="2126556"/>
    <lineage>
        <taxon>Bacteria</taxon>
        <taxon>Pseudomonadati</taxon>
        <taxon>Bacteroidota</taxon>
        <taxon>Flavobacteriia</taxon>
        <taxon>Flavobacteriales</taxon>
        <taxon>Flavobacteriaceae</taxon>
        <taxon>Flavobacterium</taxon>
    </lineage>
</organism>
<dbReference type="Proteomes" id="UP001597138">
    <property type="component" value="Unassembled WGS sequence"/>
</dbReference>
<comment type="caution">
    <text evidence="1">The sequence shown here is derived from an EMBL/GenBank/DDBJ whole genome shotgun (WGS) entry which is preliminary data.</text>
</comment>
<evidence type="ECO:0000313" key="2">
    <source>
        <dbReference type="Proteomes" id="UP001597138"/>
    </source>
</evidence>
<dbReference type="RefSeq" id="WP_379812831.1">
    <property type="nucleotide sequence ID" value="NZ_JBHUDZ010000018.1"/>
</dbReference>
<name>A0ABW4HHZ7_9FLAO</name>
<sequence>MKKTLLILLLLTANCYSQKRLDSKIEETVQEGKRLYRSEMASWYGTDLFLEKYQNRENIGGYVSYSEDDISKCIFFSKGEKAAVIGTITFDKTYNIKSAKIDLEERSFTKNENDLYIIRQKALSLLQNDTIFKMYENTSPNLIPIISNGEKKVYVLTGPSKTGVVIYGNDYLIKFDENNNLISRKSIHANIIPVNYGDEKNIILTAVHSHLPSTGELITPTDICTTMLYEKFTGWESVMVMSQEYVSIWNCKNDELAVMTAKAFEKMSKK</sequence>
<keyword evidence="2" id="KW-1185">Reference proteome</keyword>
<protein>
    <submittedName>
        <fullName evidence="1">Uncharacterized protein</fullName>
    </submittedName>
</protein>